<dbReference type="PANTHER" id="PTHR11941:SF130">
    <property type="entry name" value="ENOYL-COA HYDRATASE ECHA12-RELATED"/>
    <property type="match status" value="1"/>
</dbReference>
<dbReference type="Gene3D" id="1.25.40.20">
    <property type="entry name" value="Ankyrin repeat-containing domain"/>
    <property type="match status" value="1"/>
</dbReference>
<dbReference type="PROSITE" id="PS50088">
    <property type="entry name" value="ANK_REPEAT"/>
    <property type="match status" value="1"/>
</dbReference>
<dbReference type="CDD" id="cd06558">
    <property type="entry name" value="crotonase-like"/>
    <property type="match status" value="1"/>
</dbReference>
<dbReference type="InterPro" id="IPR002110">
    <property type="entry name" value="Ankyrin_rpt"/>
</dbReference>
<gene>
    <name evidence="2" type="ORF">SCF082_LOCUS21787</name>
</gene>
<dbReference type="Proteomes" id="UP001642464">
    <property type="component" value="Unassembled WGS sequence"/>
</dbReference>
<evidence type="ECO:0000256" key="1">
    <source>
        <dbReference type="PROSITE-ProRule" id="PRU00023"/>
    </source>
</evidence>
<keyword evidence="3" id="KW-1185">Reference proteome</keyword>
<keyword evidence="1" id="KW-0040">ANK repeat</keyword>
<name>A0ABP0LC65_9DINO</name>
<dbReference type="InterPro" id="IPR001753">
    <property type="entry name" value="Enoyl-CoA_hydra/iso"/>
</dbReference>
<dbReference type="Gene3D" id="3.90.226.10">
    <property type="entry name" value="2-enoyl-CoA Hydratase, Chain A, domain 1"/>
    <property type="match status" value="1"/>
</dbReference>
<dbReference type="SUPFAM" id="SSF48403">
    <property type="entry name" value="Ankyrin repeat"/>
    <property type="match status" value="1"/>
</dbReference>
<comment type="caution">
    <text evidence="2">The sequence shown here is derived from an EMBL/GenBank/DDBJ whole genome shotgun (WGS) entry which is preliminary data.</text>
</comment>
<dbReference type="SUPFAM" id="SSF52096">
    <property type="entry name" value="ClpP/crotonase"/>
    <property type="match status" value="1"/>
</dbReference>
<dbReference type="InterPro" id="IPR029045">
    <property type="entry name" value="ClpP/crotonase-like_dom_sf"/>
</dbReference>
<accession>A0ABP0LC65</accession>
<dbReference type="InterPro" id="IPR036770">
    <property type="entry name" value="Ankyrin_rpt-contain_sf"/>
</dbReference>
<dbReference type="PROSITE" id="PS50297">
    <property type="entry name" value="ANK_REP_REGION"/>
    <property type="match status" value="1"/>
</dbReference>
<evidence type="ECO:0000313" key="2">
    <source>
        <dbReference type="EMBL" id="CAK9036593.1"/>
    </source>
</evidence>
<proteinExistence type="predicted"/>
<evidence type="ECO:0000313" key="3">
    <source>
        <dbReference type="Proteomes" id="UP001642464"/>
    </source>
</evidence>
<feature type="repeat" description="ANK" evidence="1">
    <location>
        <begin position="120"/>
        <end position="142"/>
    </location>
</feature>
<reference evidence="2 3" key="1">
    <citation type="submission" date="2024-02" db="EMBL/GenBank/DDBJ databases">
        <authorList>
            <person name="Chen Y."/>
            <person name="Shah S."/>
            <person name="Dougan E. K."/>
            <person name="Thang M."/>
            <person name="Chan C."/>
        </authorList>
    </citation>
    <scope>NUCLEOTIDE SEQUENCE [LARGE SCALE GENOMIC DNA]</scope>
</reference>
<dbReference type="Pfam" id="PF00378">
    <property type="entry name" value="ECH_1"/>
    <property type="match status" value="1"/>
</dbReference>
<dbReference type="EMBL" id="CAXAMM010015557">
    <property type="protein sequence ID" value="CAK9036593.1"/>
    <property type="molecule type" value="Genomic_DNA"/>
</dbReference>
<sequence>MALRLLSAASGENAVVFSDEEFQALVEERGNTIKALKLELVSRDLGSRFRLRLLQAEEHLELGDDVAIVPPLVLKMVRLAFLPADEERDDEFIDACQEGRLEEVERRLHQPQDPNTANTDGYTGLHGAAAAGHVDVVGILLEGQNVQWSRPPADVHSRLLYLEHSFMELRSDMERRSQELSTQVESLAQTLHRLDGQMLHGKTNGEAACSCPQLKKIVSLTLLELEKLTRRANDAFDRSAVSCRSEAGFTAADGIREGQYSCFRVSRPHEGILEVVLNRAEARNSMSAKFVRELHQILDVLQFPYSERDHPPLRVLILRGEGNAFCSGYDFKDQTMSKANTPFLQHAFSGLIKKLRDLPQPVVCGVNGAAVGAGLSLALAADLRIGAREASFVAAFVKLGLGGGELGTSYFLPRIVGRGRAAEALLTGKPISASKAEQWGLLNEVVDQAQLANCCLKHAKELLALSPKGLRLTKSLLNNSQELSLTATLDREDLAQSYMVADKESQEVGKAYIERFKRRSSKL</sequence>
<protein>
    <submittedName>
        <fullName evidence="2">Probable enoyl-CoA hydratase echA12</fullName>
    </submittedName>
</protein>
<organism evidence="2 3">
    <name type="scientific">Durusdinium trenchii</name>
    <dbReference type="NCBI Taxonomy" id="1381693"/>
    <lineage>
        <taxon>Eukaryota</taxon>
        <taxon>Sar</taxon>
        <taxon>Alveolata</taxon>
        <taxon>Dinophyceae</taxon>
        <taxon>Suessiales</taxon>
        <taxon>Symbiodiniaceae</taxon>
        <taxon>Durusdinium</taxon>
    </lineage>
</organism>
<dbReference type="PANTHER" id="PTHR11941">
    <property type="entry name" value="ENOYL-COA HYDRATASE-RELATED"/>
    <property type="match status" value="1"/>
</dbReference>